<sequence length="370" mass="41174">MCVCPNGFSGDRCQNRVPVVDCQNGGTWDGLKCQCTGLFYGPRCEEVMESVEIKPTVSAAVEVSVTVTSQEYSNELQDRNSTEFRNFNETFTKQMAIIYAGIPEYEGVIIKNLSKGSIVVDYDVILKAQYTPGFDSTLDNIVSNLETKIKNATTVQVQDDNNTCSALLCFNSTATRVQTNVTVVSDNLEEVCKKEAGEDFAKYVTLGLKDNKWYCVTPCSSGYSTSKNCSYGKCQLQRSGPRCLCLSTDTHWYSGENCDWGIQKSLVYGLVGAGVAVLLVILVILAVFSVHYRRDAQRQKSRVSEMYRWGEEEGRASPGTFHNIGFEHNEEQENDISLDSVYSNFQPSLSHINPEGKIQIQRPQVVMTSL</sequence>
<dbReference type="FunFam" id="3.30.70.960:FF:000013">
    <property type="entry name" value="Mucin glycoprotein MUC3"/>
    <property type="match status" value="1"/>
</dbReference>
<evidence type="ECO:0000259" key="3">
    <source>
        <dbReference type="PROSITE" id="PS50024"/>
    </source>
</evidence>
<dbReference type="Gene3D" id="3.30.70.960">
    <property type="entry name" value="SEA domain"/>
    <property type="match status" value="1"/>
</dbReference>
<dbReference type="PROSITE" id="PS01186">
    <property type="entry name" value="EGF_2"/>
    <property type="match status" value="1"/>
</dbReference>
<dbReference type="InterPro" id="IPR053311">
    <property type="entry name" value="Mucosal_Integrity_Assoc"/>
</dbReference>
<dbReference type="Proteomes" id="UP000234681">
    <property type="component" value="Chromosome 12"/>
</dbReference>
<feature type="domain" description="SEA" evidence="3">
    <location>
        <begin position="57"/>
        <end position="162"/>
    </location>
</feature>
<feature type="transmembrane region" description="Helical" evidence="2">
    <location>
        <begin position="266"/>
        <end position="292"/>
    </location>
</feature>
<dbReference type="SUPFAM" id="SSF82671">
    <property type="entry name" value="SEA domain"/>
    <property type="match status" value="1"/>
</dbReference>
<evidence type="ECO:0000259" key="4">
    <source>
        <dbReference type="PROSITE" id="PS50026"/>
    </source>
</evidence>
<feature type="disulfide bond" evidence="1">
    <location>
        <begin position="4"/>
        <end position="13"/>
    </location>
</feature>
<keyword evidence="1" id="KW-0245">EGF-like domain</keyword>
<keyword evidence="2" id="KW-1133">Transmembrane helix</keyword>
<evidence type="ECO:0000313" key="6">
    <source>
        <dbReference type="Proteomes" id="UP000234681"/>
    </source>
</evidence>
<accession>A6J043</accession>
<dbReference type="SMART" id="SM00200">
    <property type="entry name" value="SEA"/>
    <property type="match status" value="1"/>
</dbReference>
<evidence type="ECO:0000256" key="1">
    <source>
        <dbReference type="PROSITE-ProRule" id="PRU00076"/>
    </source>
</evidence>
<dbReference type="PROSITE" id="PS50024">
    <property type="entry name" value="SEA"/>
    <property type="match status" value="1"/>
</dbReference>
<organism evidence="5 6">
    <name type="scientific">Rattus norvegicus</name>
    <name type="common">Rat</name>
    <dbReference type="NCBI Taxonomy" id="10116"/>
    <lineage>
        <taxon>Eukaryota</taxon>
        <taxon>Metazoa</taxon>
        <taxon>Chordata</taxon>
        <taxon>Craniata</taxon>
        <taxon>Vertebrata</taxon>
        <taxon>Euteleostomi</taxon>
        <taxon>Mammalia</taxon>
        <taxon>Eutheria</taxon>
        <taxon>Euarchontoglires</taxon>
        <taxon>Glires</taxon>
        <taxon>Rodentia</taxon>
        <taxon>Myomorpha</taxon>
        <taxon>Muroidea</taxon>
        <taxon>Muridae</taxon>
        <taxon>Murinae</taxon>
        <taxon>Rattus</taxon>
    </lineage>
</organism>
<dbReference type="PANTHER" id="PTHR37999">
    <property type="entry name" value="MUCIN-17"/>
    <property type="match status" value="1"/>
</dbReference>
<comment type="caution">
    <text evidence="1">Lacks conserved residue(s) required for the propagation of feature annotation.</text>
</comment>
<dbReference type="Gene3D" id="2.10.25.10">
    <property type="entry name" value="Laminin"/>
    <property type="match status" value="1"/>
</dbReference>
<dbReference type="PANTHER" id="PTHR37999:SF2">
    <property type="entry name" value="MUCIN-17"/>
    <property type="match status" value="1"/>
</dbReference>
<feature type="domain" description="EGF-like" evidence="4">
    <location>
        <begin position="1"/>
        <end position="14"/>
    </location>
</feature>
<dbReference type="GO" id="GO:0071944">
    <property type="term" value="C:cell periphery"/>
    <property type="evidence" value="ECO:0007669"/>
    <property type="project" value="UniProtKB-ARBA"/>
</dbReference>
<dbReference type="PROSITE" id="PS00022">
    <property type="entry name" value="EGF_1"/>
    <property type="match status" value="1"/>
</dbReference>
<dbReference type="InterPro" id="IPR036364">
    <property type="entry name" value="SEA_dom_sf"/>
</dbReference>
<evidence type="ECO:0000313" key="5">
    <source>
        <dbReference type="EMBL" id="EDM13281.1"/>
    </source>
</evidence>
<evidence type="ECO:0000256" key="2">
    <source>
        <dbReference type="SAM" id="Phobius"/>
    </source>
</evidence>
<keyword evidence="1" id="KW-1015">Disulfide bond</keyword>
<keyword evidence="2" id="KW-0472">Membrane</keyword>
<dbReference type="InterPro" id="IPR000082">
    <property type="entry name" value="SEA_dom"/>
</dbReference>
<dbReference type="EMBL" id="CH473973">
    <property type="protein sequence ID" value="EDM13281.1"/>
    <property type="molecule type" value="Genomic_DNA"/>
</dbReference>
<proteinExistence type="predicted"/>
<dbReference type="Pfam" id="PF01390">
    <property type="entry name" value="SEA"/>
    <property type="match status" value="1"/>
</dbReference>
<reference evidence="5 6" key="1">
    <citation type="submission" date="2005-07" db="EMBL/GenBank/DDBJ databases">
        <authorList>
            <person name="Mural R.J."/>
            <person name="Li P.W."/>
            <person name="Adams M.D."/>
            <person name="Amanatides P.G."/>
            <person name="Baden-Tillson H."/>
            <person name="Barnstead M."/>
            <person name="Chin S.H."/>
            <person name="Dew I."/>
            <person name="Evans C.A."/>
            <person name="Ferriera S."/>
            <person name="Flanigan M."/>
            <person name="Fosler C."/>
            <person name="Glodek A."/>
            <person name="Gu Z."/>
            <person name="Holt R.A."/>
            <person name="Jennings D."/>
            <person name="Kraft C.L."/>
            <person name="Lu F."/>
            <person name="Nguyen T."/>
            <person name="Nusskern D.R."/>
            <person name="Pfannkoch C.M."/>
            <person name="Sitter C."/>
            <person name="Sutton G.G."/>
            <person name="Venter J.C."/>
            <person name="Wang Z."/>
            <person name="Woodage T."/>
            <person name="Zheng X.H."/>
            <person name="Zhong F."/>
        </authorList>
    </citation>
    <scope>NUCLEOTIDE SEQUENCE [LARGE SCALE GENOMIC DNA]</scope>
    <source>
        <strain>BN</strain>
        <strain evidence="6">Sprague-Dawley</strain>
    </source>
</reference>
<keyword evidence="2" id="KW-0812">Transmembrane</keyword>
<dbReference type="PROSITE" id="PS50026">
    <property type="entry name" value="EGF_3"/>
    <property type="match status" value="1"/>
</dbReference>
<name>A6J043_RAT</name>
<dbReference type="InterPro" id="IPR000742">
    <property type="entry name" value="EGF"/>
</dbReference>
<gene>
    <name evidence="5" type="ORF">rCG_21712</name>
</gene>
<dbReference type="AlphaFoldDB" id="A6J043"/>
<protein>
    <submittedName>
        <fullName evidence="5">RCG21712, isoform CRA_a</fullName>
    </submittedName>
</protein>